<feature type="compositionally biased region" description="Low complexity" evidence="1">
    <location>
        <begin position="110"/>
        <end position="121"/>
    </location>
</feature>
<feature type="compositionally biased region" description="Acidic residues" evidence="1">
    <location>
        <begin position="7"/>
        <end position="30"/>
    </location>
</feature>
<evidence type="ECO:0000313" key="3">
    <source>
        <dbReference type="EMBL" id="CAL5229567.1"/>
    </source>
</evidence>
<name>A0ABP1GCK9_9CHLO</name>
<keyword evidence="4" id="KW-1185">Reference proteome</keyword>
<evidence type="ECO:0000256" key="1">
    <source>
        <dbReference type="SAM" id="MobiDB-lite"/>
    </source>
</evidence>
<gene>
    <name evidence="3" type="primary">g12921</name>
    <name evidence="3" type="ORF">VP750_LOCUS11473</name>
</gene>
<feature type="region of interest" description="Disordered" evidence="1">
    <location>
        <begin position="67"/>
        <end position="126"/>
    </location>
</feature>
<dbReference type="Gene3D" id="2.40.50.100">
    <property type="match status" value="1"/>
</dbReference>
<dbReference type="EMBL" id="CAXHTA020000021">
    <property type="protein sequence ID" value="CAL5229567.1"/>
    <property type="molecule type" value="Genomic_DNA"/>
</dbReference>
<organism evidence="3 4">
    <name type="scientific">Coccomyxa viridis</name>
    <dbReference type="NCBI Taxonomy" id="1274662"/>
    <lineage>
        <taxon>Eukaryota</taxon>
        <taxon>Viridiplantae</taxon>
        <taxon>Chlorophyta</taxon>
        <taxon>core chlorophytes</taxon>
        <taxon>Trebouxiophyceae</taxon>
        <taxon>Trebouxiophyceae incertae sedis</taxon>
        <taxon>Coccomyxaceae</taxon>
        <taxon>Coccomyxa</taxon>
    </lineage>
</organism>
<comment type="caution">
    <text evidence="3">The sequence shown here is derived from an EMBL/GenBank/DDBJ whole genome shotgun (WGS) entry which is preliminary data.</text>
</comment>
<dbReference type="PANTHER" id="PTHR47597">
    <property type="entry name" value="IS A MEMBER OF THE PF|00364 BIOTIN-REQUIRING ENZYMES FAMILY-RELATED"/>
    <property type="match status" value="1"/>
</dbReference>
<dbReference type="InterPro" id="IPR053217">
    <property type="entry name" value="ACC_Biotin_Carrier"/>
</dbReference>
<accession>A0ABP1GCK9</accession>
<dbReference type="SUPFAM" id="SSF51230">
    <property type="entry name" value="Single hybrid motif"/>
    <property type="match status" value="1"/>
</dbReference>
<sequence length="226" mass="24415">MVRAIDADEIIAEAMGEEDDEPEFEDEDDGSGLSTQQVHTLLHVMCQETEIAEVELQMGSFEMRVRRSSKGSNGASNMSMYSNGSEPAYPTPPPGSAFASTASMDIPAGDMPQQSMSQSSLDSDDFDDESTVFLTAPKVGLMRRARYVKGKKVGKGNMVNDGDEVKAGQVLGFIEQLGTFMPVEAPQAGEIVSFAVEEGQPVEYNQPIVELAPFFGGHIIGDRKHV</sequence>
<dbReference type="Proteomes" id="UP001497392">
    <property type="component" value="Unassembled WGS sequence"/>
</dbReference>
<reference evidence="3 4" key="1">
    <citation type="submission" date="2024-06" db="EMBL/GenBank/DDBJ databases">
        <authorList>
            <person name="Kraege A."/>
            <person name="Thomma B."/>
        </authorList>
    </citation>
    <scope>NUCLEOTIDE SEQUENCE [LARGE SCALE GENOMIC DNA]</scope>
</reference>
<evidence type="ECO:0000259" key="2">
    <source>
        <dbReference type="Pfam" id="PF00364"/>
    </source>
</evidence>
<feature type="region of interest" description="Disordered" evidence="1">
    <location>
        <begin position="1"/>
        <end position="34"/>
    </location>
</feature>
<evidence type="ECO:0000313" key="4">
    <source>
        <dbReference type="Proteomes" id="UP001497392"/>
    </source>
</evidence>
<dbReference type="CDD" id="cd06850">
    <property type="entry name" value="biotinyl_domain"/>
    <property type="match status" value="1"/>
</dbReference>
<proteinExistence type="predicted"/>
<protein>
    <submittedName>
        <fullName evidence="3">G12921 protein</fullName>
    </submittedName>
</protein>
<dbReference type="InterPro" id="IPR011053">
    <property type="entry name" value="Single_hybrid_motif"/>
</dbReference>
<dbReference type="Pfam" id="PF00364">
    <property type="entry name" value="Biotin_lipoyl"/>
    <property type="match status" value="1"/>
</dbReference>
<feature type="compositionally biased region" description="Polar residues" evidence="1">
    <location>
        <begin position="70"/>
        <end position="85"/>
    </location>
</feature>
<dbReference type="PANTHER" id="PTHR47597:SF1">
    <property type="entry name" value="IS A MEMBER OF THE PF|00364 BIOTIN-REQUIRING ENZYMES FAMILY-RELATED"/>
    <property type="match status" value="1"/>
</dbReference>
<feature type="domain" description="Lipoyl-binding" evidence="2">
    <location>
        <begin position="155"/>
        <end position="211"/>
    </location>
</feature>
<dbReference type="InterPro" id="IPR000089">
    <property type="entry name" value="Biotin_lipoyl"/>
</dbReference>